<accession>A0A0V0GX87</accession>
<protein>
    <submittedName>
        <fullName evidence="1">Putative ovule protein</fullName>
    </submittedName>
</protein>
<evidence type="ECO:0000313" key="1">
    <source>
        <dbReference type="EMBL" id="JAP12048.1"/>
    </source>
</evidence>
<organism evidence="1">
    <name type="scientific">Solanum chacoense</name>
    <name type="common">Chaco potato</name>
    <dbReference type="NCBI Taxonomy" id="4108"/>
    <lineage>
        <taxon>Eukaryota</taxon>
        <taxon>Viridiplantae</taxon>
        <taxon>Streptophyta</taxon>
        <taxon>Embryophyta</taxon>
        <taxon>Tracheophyta</taxon>
        <taxon>Spermatophyta</taxon>
        <taxon>Magnoliopsida</taxon>
        <taxon>eudicotyledons</taxon>
        <taxon>Gunneridae</taxon>
        <taxon>Pentapetalae</taxon>
        <taxon>asterids</taxon>
        <taxon>lamiids</taxon>
        <taxon>Solanales</taxon>
        <taxon>Solanaceae</taxon>
        <taxon>Solanoideae</taxon>
        <taxon>Solaneae</taxon>
        <taxon>Solanum</taxon>
    </lineage>
</organism>
<dbReference type="AlphaFoldDB" id="A0A0V0GX87"/>
<dbReference type="EMBL" id="GEDG01030245">
    <property type="protein sequence ID" value="JAP12048.1"/>
    <property type="molecule type" value="Transcribed_RNA"/>
</dbReference>
<sequence length="67" mass="8023">IRGVSNTYYHRGKIKIQEIRNVYSPDIQRCRENCGIRDYFYNQASNRTTKASFSLKTRVHLVQRLCR</sequence>
<feature type="non-terminal residue" evidence="1">
    <location>
        <position position="1"/>
    </location>
</feature>
<name>A0A0V0GX87_SOLCH</name>
<reference evidence="1" key="1">
    <citation type="submission" date="2015-12" db="EMBL/GenBank/DDBJ databases">
        <title>Gene expression during late stages of embryo sac development: a critical building block for successful pollen-pistil interactions.</title>
        <authorList>
            <person name="Liu Y."/>
            <person name="Joly V."/>
            <person name="Sabar M."/>
            <person name="Matton D.P."/>
        </authorList>
    </citation>
    <scope>NUCLEOTIDE SEQUENCE</scope>
</reference>
<proteinExistence type="predicted"/>